<dbReference type="OrthoDB" id="2360475at2"/>
<dbReference type="RefSeq" id="WP_087862969.1">
    <property type="nucleotide sequence ID" value="NZ_LT859958.1"/>
</dbReference>
<organism evidence="2 3">
    <name type="scientific">Candidatus Brevifilum fermentans</name>
    <dbReference type="NCBI Taxonomy" id="1986204"/>
    <lineage>
        <taxon>Bacteria</taxon>
        <taxon>Bacillati</taxon>
        <taxon>Chloroflexota</taxon>
        <taxon>Anaerolineae</taxon>
        <taxon>Anaerolineales</taxon>
        <taxon>Anaerolineaceae</taxon>
        <taxon>Candidatus Brevifilum</taxon>
    </lineage>
</organism>
<dbReference type="EMBL" id="LT859958">
    <property type="protein sequence ID" value="SMX55185.1"/>
    <property type="molecule type" value="Genomic_DNA"/>
</dbReference>
<accession>A0A1Y6K673</accession>
<dbReference type="AlphaFoldDB" id="A0A1Y6K673"/>
<evidence type="ECO:0000313" key="2">
    <source>
        <dbReference type="EMBL" id="SMX55185.1"/>
    </source>
</evidence>
<gene>
    <name evidence="2" type="ORF">CFX1CAM_2120</name>
</gene>
<dbReference type="KEGG" id="abat:CFX1CAM_2120"/>
<dbReference type="PANTHER" id="PTHR32309:SF13">
    <property type="entry name" value="FERRIC ENTEROBACTIN TRANSPORT PROTEIN FEPE"/>
    <property type="match status" value="1"/>
</dbReference>
<name>A0A1Y6K673_9CHLR</name>
<keyword evidence="1" id="KW-0812">Transmembrane</keyword>
<reference evidence="3" key="1">
    <citation type="submission" date="2017-05" db="EMBL/GenBank/DDBJ databases">
        <authorList>
            <person name="Kirkegaard R."/>
            <person name="Mcilroy J S."/>
        </authorList>
    </citation>
    <scope>NUCLEOTIDE SEQUENCE [LARGE SCALE GENOMIC DNA]</scope>
</reference>
<proteinExistence type="predicted"/>
<sequence length="221" mass="25538">MEPNNPQDEFYPIQTINHLLNNWWKIVLWAGIFGILGLAFSYLKPPKYEAEAIFSSTIDYSQINFENLVNERGQPLEMTQYDLDLALSSVQRIIYQMKDNALAYAQSLDPNLEAGTFEYNMAVERLHDRWYLRFRHEDPQIAQSVVNYWAETAMTQLEKEQADSKIEPFVLSSLIARATLPNRPLYQNRNILVLAGTIIGLCLGILLIDIRYRFITSAKQG</sequence>
<keyword evidence="1" id="KW-0472">Membrane</keyword>
<dbReference type="InterPro" id="IPR050445">
    <property type="entry name" value="Bact_polysacc_biosynth/exp"/>
</dbReference>
<evidence type="ECO:0008006" key="4">
    <source>
        <dbReference type="Google" id="ProtNLM"/>
    </source>
</evidence>
<evidence type="ECO:0000313" key="3">
    <source>
        <dbReference type="Proteomes" id="UP000195514"/>
    </source>
</evidence>
<dbReference type="PANTHER" id="PTHR32309">
    <property type="entry name" value="TYROSINE-PROTEIN KINASE"/>
    <property type="match status" value="1"/>
</dbReference>
<feature type="transmembrane region" description="Helical" evidence="1">
    <location>
        <begin position="26"/>
        <end position="43"/>
    </location>
</feature>
<keyword evidence="1" id="KW-1133">Transmembrane helix</keyword>
<dbReference type="Proteomes" id="UP000195514">
    <property type="component" value="Chromosome I"/>
</dbReference>
<dbReference type="GO" id="GO:0005886">
    <property type="term" value="C:plasma membrane"/>
    <property type="evidence" value="ECO:0007669"/>
    <property type="project" value="TreeGrafter"/>
</dbReference>
<protein>
    <recommendedName>
        <fullName evidence="4">Polysaccharide chain length determinant N-terminal domain-containing protein</fullName>
    </recommendedName>
</protein>
<dbReference type="GO" id="GO:0004713">
    <property type="term" value="F:protein tyrosine kinase activity"/>
    <property type="evidence" value="ECO:0007669"/>
    <property type="project" value="TreeGrafter"/>
</dbReference>
<evidence type="ECO:0000256" key="1">
    <source>
        <dbReference type="SAM" id="Phobius"/>
    </source>
</evidence>
<feature type="transmembrane region" description="Helical" evidence="1">
    <location>
        <begin position="191"/>
        <end position="212"/>
    </location>
</feature>
<keyword evidence="3" id="KW-1185">Reference proteome</keyword>